<proteinExistence type="predicted"/>
<dbReference type="EMBL" id="MU003509">
    <property type="protein sequence ID" value="KAF2470230.1"/>
    <property type="molecule type" value="Genomic_DNA"/>
</dbReference>
<organism evidence="1 2">
    <name type="scientific">Lindgomyces ingoldianus</name>
    <dbReference type="NCBI Taxonomy" id="673940"/>
    <lineage>
        <taxon>Eukaryota</taxon>
        <taxon>Fungi</taxon>
        <taxon>Dikarya</taxon>
        <taxon>Ascomycota</taxon>
        <taxon>Pezizomycotina</taxon>
        <taxon>Dothideomycetes</taxon>
        <taxon>Pleosporomycetidae</taxon>
        <taxon>Pleosporales</taxon>
        <taxon>Lindgomycetaceae</taxon>
        <taxon>Lindgomyces</taxon>
    </lineage>
</organism>
<accession>A0ACB6QUP4</accession>
<dbReference type="Proteomes" id="UP000799755">
    <property type="component" value="Unassembled WGS sequence"/>
</dbReference>
<evidence type="ECO:0000313" key="1">
    <source>
        <dbReference type="EMBL" id="KAF2470230.1"/>
    </source>
</evidence>
<sequence length="64" mass="7235">MSTNLAQNRKDEVFVHGDTQSSGVNWLPSRLPKLGIHNFRLGSGHHRRVGLIILNLYVLLNSTR</sequence>
<evidence type="ECO:0000313" key="2">
    <source>
        <dbReference type="Proteomes" id="UP000799755"/>
    </source>
</evidence>
<keyword evidence="2" id="KW-1185">Reference proteome</keyword>
<protein>
    <submittedName>
        <fullName evidence="1">Uncharacterized protein</fullName>
    </submittedName>
</protein>
<gene>
    <name evidence="1" type="ORF">BDR25DRAFT_355925</name>
</gene>
<comment type="caution">
    <text evidence="1">The sequence shown here is derived from an EMBL/GenBank/DDBJ whole genome shotgun (WGS) entry which is preliminary data.</text>
</comment>
<name>A0ACB6QUP4_9PLEO</name>
<reference evidence="1" key="1">
    <citation type="journal article" date="2020" name="Stud. Mycol.">
        <title>101 Dothideomycetes genomes: a test case for predicting lifestyles and emergence of pathogens.</title>
        <authorList>
            <person name="Haridas S."/>
            <person name="Albert R."/>
            <person name="Binder M."/>
            <person name="Bloem J."/>
            <person name="Labutti K."/>
            <person name="Salamov A."/>
            <person name="Andreopoulos B."/>
            <person name="Baker S."/>
            <person name="Barry K."/>
            <person name="Bills G."/>
            <person name="Bluhm B."/>
            <person name="Cannon C."/>
            <person name="Castanera R."/>
            <person name="Culley D."/>
            <person name="Daum C."/>
            <person name="Ezra D."/>
            <person name="Gonzalez J."/>
            <person name="Henrissat B."/>
            <person name="Kuo A."/>
            <person name="Liang C."/>
            <person name="Lipzen A."/>
            <person name="Lutzoni F."/>
            <person name="Magnuson J."/>
            <person name="Mondo S."/>
            <person name="Nolan M."/>
            <person name="Ohm R."/>
            <person name="Pangilinan J."/>
            <person name="Park H.-J."/>
            <person name="Ramirez L."/>
            <person name="Alfaro M."/>
            <person name="Sun H."/>
            <person name="Tritt A."/>
            <person name="Yoshinaga Y."/>
            <person name="Zwiers L.-H."/>
            <person name="Turgeon B."/>
            <person name="Goodwin S."/>
            <person name="Spatafora J."/>
            <person name="Crous P."/>
            <person name="Grigoriev I."/>
        </authorList>
    </citation>
    <scope>NUCLEOTIDE SEQUENCE</scope>
    <source>
        <strain evidence="1">ATCC 200398</strain>
    </source>
</reference>